<dbReference type="PANTHER" id="PTHR33602">
    <property type="entry name" value="REGULATORY PROTEIN RECX FAMILY PROTEIN"/>
    <property type="match status" value="1"/>
</dbReference>
<dbReference type="Gene3D" id="1.10.10.10">
    <property type="entry name" value="Winged helix-like DNA-binding domain superfamily/Winged helix DNA-binding domain"/>
    <property type="match status" value="2"/>
</dbReference>
<comment type="function">
    <text evidence="5">Modulates RecA activity.</text>
</comment>
<dbReference type="EMBL" id="SGBD01000001">
    <property type="protein sequence ID" value="RZD14865.1"/>
    <property type="molecule type" value="Genomic_DNA"/>
</dbReference>
<dbReference type="HAMAP" id="MF_01114">
    <property type="entry name" value="RecX"/>
    <property type="match status" value="1"/>
</dbReference>
<name>A0A519BC64_9DELT</name>
<organism evidence="7 8">
    <name type="scientific">Candidatus Acidulodesulfobacterium ferriphilum</name>
    <dbReference type="NCBI Taxonomy" id="2597223"/>
    <lineage>
        <taxon>Bacteria</taxon>
        <taxon>Deltaproteobacteria</taxon>
        <taxon>Candidatus Acidulodesulfobacterales</taxon>
        <taxon>Candidatus Acidulodesulfobacterium</taxon>
    </lineage>
</organism>
<dbReference type="GO" id="GO:0005737">
    <property type="term" value="C:cytoplasm"/>
    <property type="evidence" value="ECO:0007669"/>
    <property type="project" value="UniProtKB-SubCell"/>
</dbReference>
<accession>A0A519BC64</accession>
<dbReference type="Pfam" id="PF21981">
    <property type="entry name" value="RecX_HTH3"/>
    <property type="match status" value="1"/>
</dbReference>
<sequence length="167" mass="19463">MKVLSNNISKRKLKTAGTPLDYSLKLLSIRSYSEKSMLEKLIKKKFSTCEISRTVKKLREYGYINDETFAERLIESGKKKLIGRIKLSYDIYKKGINKQLADELIDKFYTKDEEKDIAVKALNKKTVSLIKYKENDLIFKKKLYDFLQRRGFSSNVIENILNISSAD</sequence>
<reference evidence="7 8" key="1">
    <citation type="submission" date="2019-01" db="EMBL/GenBank/DDBJ databases">
        <title>Insights into ecological role of a new deltaproteobacterial order Candidatus Sinidesulfobacterales (Sva0485) by metagenomics and metatranscriptomics.</title>
        <authorList>
            <person name="Tan S."/>
            <person name="Liu J."/>
            <person name="Fang Y."/>
            <person name="Hedlund B.P."/>
            <person name="Lian Z.H."/>
            <person name="Huang L.Y."/>
            <person name="Li J.T."/>
            <person name="Huang L.N."/>
            <person name="Li W.J."/>
            <person name="Jiang H.C."/>
            <person name="Dong H.L."/>
            <person name="Shu W.S."/>
        </authorList>
    </citation>
    <scope>NUCLEOTIDE SEQUENCE [LARGE SCALE GENOMIC DNA]</scope>
    <source>
        <strain evidence="7">AP3</strain>
    </source>
</reference>
<comment type="similarity">
    <text evidence="2 5">Belongs to the RecX family.</text>
</comment>
<feature type="domain" description="RecX third three-helical" evidence="6">
    <location>
        <begin position="113"/>
        <end position="161"/>
    </location>
</feature>
<comment type="subcellular location">
    <subcellularLocation>
        <location evidence="1 5">Cytoplasm</location>
    </subcellularLocation>
</comment>
<evidence type="ECO:0000256" key="4">
    <source>
        <dbReference type="ARBA" id="ARBA00022490"/>
    </source>
</evidence>
<keyword evidence="4 5" id="KW-0963">Cytoplasm</keyword>
<evidence type="ECO:0000313" key="7">
    <source>
        <dbReference type="EMBL" id="RZD14865.1"/>
    </source>
</evidence>
<evidence type="ECO:0000259" key="6">
    <source>
        <dbReference type="Pfam" id="PF21981"/>
    </source>
</evidence>
<dbReference type="InterPro" id="IPR003783">
    <property type="entry name" value="Regulatory_RecX"/>
</dbReference>
<dbReference type="GO" id="GO:0006282">
    <property type="term" value="P:regulation of DNA repair"/>
    <property type="evidence" value="ECO:0007669"/>
    <property type="project" value="UniProtKB-UniRule"/>
</dbReference>
<evidence type="ECO:0000256" key="2">
    <source>
        <dbReference type="ARBA" id="ARBA00009695"/>
    </source>
</evidence>
<proteinExistence type="inferred from homology"/>
<gene>
    <name evidence="5" type="primary">recX</name>
    <name evidence="7" type="ORF">EVJ47_00850</name>
</gene>
<dbReference type="Proteomes" id="UP000320813">
    <property type="component" value="Unassembled WGS sequence"/>
</dbReference>
<evidence type="ECO:0000256" key="1">
    <source>
        <dbReference type="ARBA" id="ARBA00004496"/>
    </source>
</evidence>
<protein>
    <recommendedName>
        <fullName evidence="3 5">Regulatory protein RecX</fullName>
    </recommendedName>
</protein>
<evidence type="ECO:0000256" key="3">
    <source>
        <dbReference type="ARBA" id="ARBA00018111"/>
    </source>
</evidence>
<dbReference type="InterPro" id="IPR053925">
    <property type="entry name" value="RecX_HTH_3rd"/>
</dbReference>
<comment type="caution">
    <text evidence="7">The sequence shown here is derived from an EMBL/GenBank/DDBJ whole genome shotgun (WGS) entry which is preliminary data.</text>
</comment>
<dbReference type="AlphaFoldDB" id="A0A519BC64"/>
<dbReference type="InterPro" id="IPR036388">
    <property type="entry name" value="WH-like_DNA-bd_sf"/>
</dbReference>
<evidence type="ECO:0000313" key="8">
    <source>
        <dbReference type="Proteomes" id="UP000320813"/>
    </source>
</evidence>
<evidence type="ECO:0000256" key="5">
    <source>
        <dbReference type="HAMAP-Rule" id="MF_01114"/>
    </source>
</evidence>
<dbReference type="PANTHER" id="PTHR33602:SF1">
    <property type="entry name" value="REGULATORY PROTEIN RECX FAMILY PROTEIN"/>
    <property type="match status" value="1"/>
</dbReference>